<dbReference type="PROSITE" id="PS00018">
    <property type="entry name" value="EF_HAND_1"/>
    <property type="match status" value="1"/>
</dbReference>
<dbReference type="SMART" id="SM00054">
    <property type="entry name" value="EFh"/>
    <property type="match status" value="2"/>
</dbReference>
<comment type="caution">
    <text evidence="4">The sequence shown here is derived from an EMBL/GenBank/DDBJ whole genome shotgun (WGS) entry which is preliminary data.</text>
</comment>
<feature type="domain" description="EF-hand" evidence="3">
    <location>
        <begin position="84"/>
        <end position="119"/>
    </location>
</feature>
<dbReference type="PANTHER" id="PTHR23050">
    <property type="entry name" value="CALCIUM BINDING PROTEIN"/>
    <property type="match status" value="1"/>
</dbReference>
<keyword evidence="5" id="KW-1185">Reference proteome</keyword>
<dbReference type="CDD" id="cd00051">
    <property type="entry name" value="EFh"/>
    <property type="match status" value="1"/>
</dbReference>
<accession>A0A2G8KVS6</accession>
<dbReference type="EMBL" id="MRZV01000342">
    <property type="protein sequence ID" value="PIK52114.1"/>
    <property type="molecule type" value="Genomic_DNA"/>
</dbReference>
<dbReference type="InterPro" id="IPR018247">
    <property type="entry name" value="EF_Hand_1_Ca_BS"/>
</dbReference>
<evidence type="ECO:0000313" key="4">
    <source>
        <dbReference type="EMBL" id="PIK52114.1"/>
    </source>
</evidence>
<keyword evidence="2" id="KW-0106">Calcium</keyword>
<dbReference type="InterPro" id="IPR050145">
    <property type="entry name" value="Centrin_CML-like"/>
</dbReference>
<dbReference type="Proteomes" id="UP000230750">
    <property type="component" value="Unassembled WGS sequence"/>
</dbReference>
<evidence type="ECO:0000256" key="1">
    <source>
        <dbReference type="ARBA" id="ARBA00022737"/>
    </source>
</evidence>
<keyword evidence="1" id="KW-0677">Repeat</keyword>
<protein>
    <submittedName>
        <fullName evidence="4">Putative EF-hand calcium-binding domain-containing protein 11-like</fullName>
    </submittedName>
</protein>
<dbReference type="PROSITE" id="PS50222">
    <property type="entry name" value="EF_HAND_2"/>
    <property type="match status" value="2"/>
</dbReference>
<dbReference type="OrthoDB" id="26525at2759"/>
<reference evidence="4 5" key="1">
    <citation type="journal article" date="2017" name="PLoS Biol.">
        <title>The sea cucumber genome provides insights into morphological evolution and visceral regeneration.</title>
        <authorList>
            <person name="Zhang X."/>
            <person name="Sun L."/>
            <person name="Yuan J."/>
            <person name="Sun Y."/>
            <person name="Gao Y."/>
            <person name="Zhang L."/>
            <person name="Li S."/>
            <person name="Dai H."/>
            <person name="Hamel J.F."/>
            <person name="Liu C."/>
            <person name="Yu Y."/>
            <person name="Liu S."/>
            <person name="Lin W."/>
            <person name="Guo K."/>
            <person name="Jin S."/>
            <person name="Xu P."/>
            <person name="Storey K.B."/>
            <person name="Huan P."/>
            <person name="Zhang T."/>
            <person name="Zhou Y."/>
            <person name="Zhang J."/>
            <person name="Lin C."/>
            <person name="Li X."/>
            <person name="Xing L."/>
            <person name="Huo D."/>
            <person name="Sun M."/>
            <person name="Wang L."/>
            <person name="Mercier A."/>
            <person name="Li F."/>
            <person name="Yang H."/>
            <person name="Xiang J."/>
        </authorList>
    </citation>
    <scope>NUCLEOTIDE SEQUENCE [LARGE SCALE GENOMIC DNA]</scope>
    <source>
        <strain evidence="4">Shaxun</strain>
        <tissue evidence="4">Muscle</tissue>
    </source>
</reference>
<dbReference type="Pfam" id="PF13499">
    <property type="entry name" value="EF-hand_7"/>
    <property type="match status" value="1"/>
</dbReference>
<evidence type="ECO:0000259" key="3">
    <source>
        <dbReference type="PROSITE" id="PS50222"/>
    </source>
</evidence>
<organism evidence="4 5">
    <name type="scientific">Stichopus japonicus</name>
    <name type="common">Sea cucumber</name>
    <dbReference type="NCBI Taxonomy" id="307972"/>
    <lineage>
        <taxon>Eukaryota</taxon>
        <taxon>Metazoa</taxon>
        <taxon>Echinodermata</taxon>
        <taxon>Eleutherozoa</taxon>
        <taxon>Echinozoa</taxon>
        <taxon>Holothuroidea</taxon>
        <taxon>Aspidochirotacea</taxon>
        <taxon>Aspidochirotida</taxon>
        <taxon>Stichopodidae</taxon>
        <taxon>Apostichopus</taxon>
    </lineage>
</organism>
<feature type="domain" description="EF-hand" evidence="3">
    <location>
        <begin position="48"/>
        <end position="83"/>
    </location>
</feature>
<dbReference type="InterPro" id="IPR011992">
    <property type="entry name" value="EF-hand-dom_pair"/>
</dbReference>
<evidence type="ECO:0000256" key="2">
    <source>
        <dbReference type="ARBA" id="ARBA00022837"/>
    </source>
</evidence>
<name>A0A2G8KVS6_STIJA</name>
<dbReference type="GO" id="GO:0005509">
    <property type="term" value="F:calcium ion binding"/>
    <property type="evidence" value="ECO:0007669"/>
    <property type="project" value="InterPro"/>
</dbReference>
<sequence>MDLKVAMVSLFGYKPCKYEVDDLMGSAKLGLSKNVFIAAMAQKLAALDKDEEIRETFRAFDRHSKGFLTLDDLEQAASKVSTGFPKQRLLLAFQEMDGDKDGRISFRDFEFMMKYDEDDDL</sequence>
<dbReference type="SUPFAM" id="SSF47473">
    <property type="entry name" value="EF-hand"/>
    <property type="match status" value="1"/>
</dbReference>
<dbReference type="STRING" id="307972.A0A2G8KVS6"/>
<dbReference type="InterPro" id="IPR002048">
    <property type="entry name" value="EF_hand_dom"/>
</dbReference>
<proteinExistence type="predicted"/>
<evidence type="ECO:0000313" key="5">
    <source>
        <dbReference type="Proteomes" id="UP000230750"/>
    </source>
</evidence>
<dbReference type="Gene3D" id="1.10.238.10">
    <property type="entry name" value="EF-hand"/>
    <property type="match status" value="1"/>
</dbReference>
<gene>
    <name evidence="4" type="ORF">BSL78_10961</name>
</gene>
<dbReference type="AlphaFoldDB" id="A0A2G8KVS6"/>